<sequence length="296" mass="33638">MKNKKVLIIGSYGFIGTHLKNYLELKGFDVWGCDINVTEGVKYFRINTERPTFGSIFSNIFDICINCSGAANVAASVEEPRKDFYLNTVNVFEILEAIHRESPNCKFINLSSAAVYGNPKSLPVREIDNRGPVSPYGWHKLQAEDICTAFHDLFGIQTISLRIFSAYGEGLKKQLLWDIFNKSRQSDYIEFWGTGNETRDFIYIRDLVHAIYLVINNAVFNGGYINVANGTEVSIKDVVNLVLKELDWKGEHKFIGQERAGDPSKWVADITRLKDLGYEQSVGFDSGVRKYCKWLM</sequence>
<dbReference type="Gene3D" id="3.40.50.720">
    <property type="entry name" value="NAD(P)-binding Rossmann-like Domain"/>
    <property type="match status" value="1"/>
</dbReference>
<dbReference type="AlphaFoldDB" id="A0A5P4S6T9"/>
<proteinExistence type="predicted"/>
<gene>
    <name evidence="2" type="primary">rfbB</name>
</gene>
<dbReference type="InterPro" id="IPR050177">
    <property type="entry name" value="Lipid_A_modif_metabolic_enz"/>
</dbReference>
<evidence type="ECO:0000259" key="1">
    <source>
        <dbReference type="Pfam" id="PF01370"/>
    </source>
</evidence>
<reference evidence="2" key="1">
    <citation type="journal article" date="2019" name="Int. J. Food Microbiol.">
        <title>Developing a novel molecular serotyping system based on capsular polysaccharide synthesis gene clusters of Vibrio parahaemolyticus.</title>
        <authorList>
            <person name="Pang Y."/>
            <person name="Guo X."/>
            <person name="Tian X."/>
            <person name="Liu F."/>
            <person name="Wang L."/>
            <person name="Wu J."/>
            <person name="Zhang S."/>
            <person name="Li S."/>
            <person name="Liu B."/>
        </authorList>
    </citation>
    <scope>NUCLEOTIDE SEQUENCE</scope>
    <source>
        <strain evidence="2">G2910</strain>
    </source>
</reference>
<dbReference type="PANTHER" id="PTHR43245">
    <property type="entry name" value="BIFUNCTIONAL POLYMYXIN RESISTANCE PROTEIN ARNA"/>
    <property type="match status" value="1"/>
</dbReference>
<organism evidence="2">
    <name type="scientific">Vibrio parahaemolyticus</name>
    <dbReference type="NCBI Taxonomy" id="670"/>
    <lineage>
        <taxon>Bacteria</taxon>
        <taxon>Pseudomonadati</taxon>
        <taxon>Pseudomonadota</taxon>
        <taxon>Gammaproteobacteria</taxon>
        <taxon>Vibrionales</taxon>
        <taxon>Vibrionaceae</taxon>
        <taxon>Vibrio</taxon>
    </lineage>
</organism>
<dbReference type="PANTHER" id="PTHR43245:SF13">
    <property type="entry name" value="UDP-D-APIOSE_UDP-D-XYLOSE SYNTHASE 2"/>
    <property type="match status" value="1"/>
</dbReference>
<evidence type="ECO:0000313" key="2">
    <source>
        <dbReference type="EMBL" id="QFC18100.1"/>
    </source>
</evidence>
<name>A0A5P4S6T9_VIBPH</name>
<dbReference type="InterPro" id="IPR036291">
    <property type="entry name" value="NAD(P)-bd_dom_sf"/>
</dbReference>
<accession>A0A5P4S6T9</accession>
<dbReference type="EMBL" id="MK482085">
    <property type="protein sequence ID" value="QFC18100.1"/>
    <property type="molecule type" value="Genomic_DNA"/>
</dbReference>
<protein>
    <submittedName>
        <fullName evidence="2">dTDP-glucose 4,6 dehydratase</fullName>
    </submittedName>
</protein>
<dbReference type="SUPFAM" id="SSF51735">
    <property type="entry name" value="NAD(P)-binding Rossmann-fold domains"/>
    <property type="match status" value="1"/>
</dbReference>
<dbReference type="InterPro" id="IPR001509">
    <property type="entry name" value="Epimerase_deHydtase"/>
</dbReference>
<dbReference type="Pfam" id="PF01370">
    <property type="entry name" value="Epimerase"/>
    <property type="match status" value="1"/>
</dbReference>
<feature type="domain" description="NAD-dependent epimerase/dehydratase" evidence="1">
    <location>
        <begin position="6"/>
        <end position="227"/>
    </location>
</feature>
<dbReference type="RefSeq" id="WP_029836432.1">
    <property type="nucleotide sequence ID" value="NZ_CP046787.1"/>
</dbReference>